<sequence length="68" mass="8011">MPNSARHHRKSLINMDAVCWVGGSDRLPDWRKFLHDSTSHNRRRSSKPMYCKMFRGLKMHKVMAGLEN</sequence>
<dbReference type="EMBL" id="CP012831">
    <property type="protein sequence ID" value="ALI10289.1"/>
    <property type="molecule type" value="Genomic_DNA"/>
</dbReference>
<reference evidence="1 2" key="2">
    <citation type="journal article" date="2018" name="Nature">
        <title>Mutant phenotypes for thousands of bacterial genes of unknown function.</title>
        <authorList>
            <person name="Price M.N."/>
            <person name="Wetmore K.M."/>
            <person name="Waters R.J."/>
            <person name="Callaghan M."/>
            <person name="Ray J."/>
            <person name="Liu H."/>
            <person name="Kuehl J.V."/>
            <person name="Melnyk R.A."/>
            <person name="Lamson J.S."/>
            <person name="Suh Y."/>
            <person name="Carlson H.K."/>
            <person name="Esquivel Z."/>
            <person name="Sadeeshkumar H."/>
            <person name="Chakraborty R."/>
            <person name="Zane G.M."/>
            <person name="Rubin B.E."/>
            <person name="Wall J.D."/>
            <person name="Visel A."/>
            <person name="Bristow J."/>
            <person name="Blow M.J."/>
            <person name="Arkin A.P."/>
            <person name="Deutschbauer A.M."/>
        </authorList>
    </citation>
    <scope>NUCLEOTIDE SEQUENCE [LARGE SCALE GENOMIC DNA]</scope>
    <source>
        <strain evidence="1 2">FW300-N2C3</strain>
    </source>
</reference>
<gene>
    <name evidence="1" type="ORF">AO356_26910</name>
</gene>
<evidence type="ECO:0000313" key="1">
    <source>
        <dbReference type="EMBL" id="ALI10289.1"/>
    </source>
</evidence>
<evidence type="ECO:0000313" key="2">
    <source>
        <dbReference type="Proteomes" id="UP000059425"/>
    </source>
</evidence>
<organism evidence="1 2">
    <name type="scientific">Pseudomonas fluorescens</name>
    <dbReference type="NCBI Taxonomy" id="294"/>
    <lineage>
        <taxon>Bacteria</taxon>
        <taxon>Pseudomonadati</taxon>
        <taxon>Pseudomonadota</taxon>
        <taxon>Gammaproteobacteria</taxon>
        <taxon>Pseudomonadales</taxon>
        <taxon>Pseudomonadaceae</taxon>
        <taxon>Pseudomonas</taxon>
    </lineage>
</organism>
<accession>A0A0N9XFB9</accession>
<reference evidence="2" key="1">
    <citation type="submission" date="2015-09" db="EMBL/GenBank/DDBJ databases">
        <title>Whole genome sequence of Pseudomonas fluorescens FW300-N2C3.</title>
        <authorList>
            <person name="Ray J."/>
            <person name="Melnyk R."/>
            <person name="Deutschbauer A."/>
        </authorList>
    </citation>
    <scope>NUCLEOTIDE SEQUENCE [LARGE SCALE GENOMIC DNA]</scope>
    <source>
        <strain evidence="2">FW300-N2C3</strain>
    </source>
</reference>
<protein>
    <submittedName>
        <fullName evidence="1">Uncharacterized protein</fullName>
    </submittedName>
</protein>
<dbReference type="Proteomes" id="UP000059425">
    <property type="component" value="Chromosome"/>
</dbReference>
<proteinExistence type="predicted"/>
<name>A0A0N9XFB9_PSEFL</name>
<dbReference type="AlphaFoldDB" id="A0A0N9XFB9"/>